<dbReference type="Proteomes" id="UP000230233">
    <property type="component" value="Chromosome X"/>
</dbReference>
<feature type="compositionally biased region" description="Basic and acidic residues" evidence="1">
    <location>
        <begin position="116"/>
        <end position="146"/>
    </location>
</feature>
<dbReference type="Gene3D" id="1.10.1060.10">
    <property type="entry name" value="Alpha-helical ferredoxin"/>
    <property type="match status" value="1"/>
</dbReference>
<accession>A0A2G5SL47</accession>
<comment type="caution">
    <text evidence="2">The sequence shown here is derived from an EMBL/GenBank/DDBJ whole genome shotgun (WGS) entry which is preliminary data.</text>
</comment>
<evidence type="ECO:0000313" key="3">
    <source>
        <dbReference type="Proteomes" id="UP000230233"/>
    </source>
</evidence>
<proteinExistence type="predicted"/>
<evidence type="ECO:0000313" key="2">
    <source>
        <dbReference type="EMBL" id="PIC15780.1"/>
    </source>
</evidence>
<dbReference type="InterPro" id="IPR051394">
    <property type="entry name" value="Glutamate_Synthase"/>
</dbReference>
<reference evidence="3" key="1">
    <citation type="submission" date="2017-10" db="EMBL/GenBank/DDBJ databases">
        <title>Rapid genome shrinkage in a self-fertile nematode reveals novel sperm competition proteins.</title>
        <authorList>
            <person name="Yin D."/>
            <person name="Schwarz E.M."/>
            <person name="Thomas C.G."/>
            <person name="Felde R.L."/>
            <person name="Korf I.F."/>
            <person name="Cutter A.D."/>
            <person name="Schartner C.M."/>
            <person name="Ralston E.J."/>
            <person name="Meyer B.J."/>
            <person name="Haag E.S."/>
        </authorList>
    </citation>
    <scope>NUCLEOTIDE SEQUENCE [LARGE SCALE GENOMIC DNA]</scope>
    <source>
        <strain evidence="3">JU1422</strain>
    </source>
</reference>
<sequence>MVVLGVIGRYVDAAMRSGYAQEGTFLRLNAATLDLDDANIEDLLFVKFKIEEFVKLTGSELVSSRKREKKTKPTAYPYTFNGLANRINYPSAEQEEGDVEKKSHLGDNRKQRRLSRGAEFENEEHLHETADQENDKKSKPDPEERLNDWDDFLELTGRVCPAPCEEACTLGIGSPAFCIKSIECAIIDYAFVQEWIKPAINTSNAIMGSGPSLLRAAAQYGTSTMKCRKFVVGRRIKLLEQECVRFLTDIEIGKQPAAVFQQRRHRVPPCWRRCLLGEDLDHAIKKVIIF</sequence>
<dbReference type="InterPro" id="IPR009051">
    <property type="entry name" value="Helical_ferredxn"/>
</dbReference>
<dbReference type="InterPro" id="IPR036188">
    <property type="entry name" value="FAD/NAD-bd_sf"/>
</dbReference>
<dbReference type="AlphaFoldDB" id="A0A2G5SL47"/>
<keyword evidence="3" id="KW-1185">Reference proteome</keyword>
<gene>
    <name evidence="2" type="primary">Cnig_chr_X.g22624</name>
    <name evidence="2" type="ORF">B9Z55_022624</name>
</gene>
<dbReference type="GO" id="GO:0051536">
    <property type="term" value="F:iron-sulfur cluster binding"/>
    <property type="evidence" value="ECO:0007669"/>
    <property type="project" value="InterPro"/>
</dbReference>
<evidence type="ECO:0008006" key="4">
    <source>
        <dbReference type="Google" id="ProtNLM"/>
    </source>
</evidence>
<dbReference type="STRING" id="1611254.A0A2G5SL47"/>
<feature type="compositionally biased region" description="Basic and acidic residues" evidence="1">
    <location>
        <begin position="99"/>
        <end position="109"/>
    </location>
</feature>
<organism evidence="2 3">
    <name type="scientific">Caenorhabditis nigoni</name>
    <dbReference type="NCBI Taxonomy" id="1611254"/>
    <lineage>
        <taxon>Eukaryota</taxon>
        <taxon>Metazoa</taxon>
        <taxon>Ecdysozoa</taxon>
        <taxon>Nematoda</taxon>
        <taxon>Chromadorea</taxon>
        <taxon>Rhabditida</taxon>
        <taxon>Rhabditina</taxon>
        <taxon>Rhabditomorpha</taxon>
        <taxon>Rhabditoidea</taxon>
        <taxon>Rhabditidae</taxon>
        <taxon>Peloderinae</taxon>
        <taxon>Caenorhabditis</taxon>
    </lineage>
</organism>
<name>A0A2G5SL47_9PELO</name>
<dbReference type="SUPFAM" id="SSF51905">
    <property type="entry name" value="FAD/NAD(P)-binding domain"/>
    <property type="match status" value="1"/>
</dbReference>
<dbReference type="PANTHER" id="PTHR43100">
    <property type="entry name" value="GLUTAMATE SYNTHASE [NADPH] SMALL CHAIN"/>
    <property type="match status" value="1"/>
</dbReference>
<protein>
    <recommendedName>
        <fullName evidence="4">Dihydroprymidine dehydrogenase domain-containing protein</fullName>
    </recommendedName>
</protein>
<dbReference type="EMBL" id="PDUG01000006">
    <property type="protein sequence ID" value="PIC15780.1"/>
    <property type="molecule type" value="Genomic_DNA"/>
</dbReference>
<evidence type="ECO:0000256" key="1">
    <source>
        <dbReference type="SAM" id="MobiDB-lite"/>
    </source>
</evidence>
<feature type="region of interest" description="Disordered" evidence="1">
    <location>
        <begin position="92"/>
        <end position="146"/>
    </location>
</feature>
<dbReference type="OrthoDB" id="4327079at2759"/>
<dbReference type="PANTHER" id="PTHR43100:SF3">
    <property type="entry name" value="FAD_NAD(P)-BINDING DOMAIN-CONTAINING PROTEIN"/>
    <property type="match status" value="1"/>
</dbReference>